<dbReference type="EMBL" id="JAMDLY010000021">
    <property type="protein sequence ID" value="MCY9532784.1"/>
    <property type="molecule type" value="Genomic_DNA"/>
</dbReference>
<dbReference type="Gene3D" id="3.40.50.300">
    <property type="entry name" value="P-loop containing nucleotide triphosphate hydrolases"/>
    <property type="match status" value="1"/>
</dbReference>
<sequence length="190" mass="21487">MMNVEICEPHTPSLFVITGIMASGKSTIAQLLAERFAKGVHVRGDIFRRMIVNGREEMSPDASEEAMKQLNLRYRLAAGTADAYVEAGFTTVIQDVVIGDVLQWFIQNFQTRPLYLVVLCPRPDIVAEREASRGKQGYGLWTVQDLDDGLRQGTPRIGMWLDSSDMTPEETVDEIMRRAWTEAKIDTDYR</sequence>
<evidence type="ECO:0000313" key="1">
    <source>
        <dbReference type="EMBL" id="MCY9532784.1"/>
    </source>
</evidence>
<dbReference type="SUPFAM" id="SSF52540">
    <property type="entry name" value="P-loop containing nucleoside triphosphate hydrolases"/>
    <property type="match status" value="1"/>
</dbReference>
<accession>A0ABT4EGA8</accession>
<keyword evidence="2" id="KW-1185">Reference proteome</keyword>
<evidence type="ECO:0000313" key="2">
    <source>
        <dbReference type="Proteomes" id="UP001527090"/>
    </source>
</evidence>
<gene>
    <name evidence="1" type="ORF">M5X04_26095</name>
</gene>
<dbReference type="InterPro" id="IPR027417">
    <property type="entry name" value="P-loop_NTPase"/>
</dbReference>
<dbReference type="Pfam" id="PF13671">
    <property type="entry name" value="AAA_33"/>
    <property type="match status" value="1"/>
</dbReference>
<reference evidence="1 2" key="1">
    <citation type="submission" date="2022-05" db="EMBL/GenBank/DDBJ databases">
        <title>Genome Sequencing of Bee-Associated Microbes.</title>
        <authorList>
            <person name="Dunlap C."/>
        </authorList>
    </citation>
    <scope>NUCLEOTIDE SEQUENCE [LARGE SCALE GENOMIC DNA]</scope>
    <source>
        <strain evidence="1 2">NRRL NRS-750</strain>
    </source>
</reference>
<protein>
    <submittedName>
        <fullName evidence="1">AAA family ATPase</fullName>
    </submittedName>
</protein>
<name>A0ABT4EGA8_PAEAL</name>
<comment type="caution">
    <text evidence="1">The sequence shown here is derived from an EMBL/GenBank/DDBJ whole genome shotgun (WGS) entry which is preliminary data.</text>
</comment>
<organism evidence="1 2">
    <name type="scientific">Paenibacillus alvei</name>
    <name type="common">Bacillus alvei</name>
    <dbReference type="NCBI Taxonomy" id="44250"/>
    <lineage>
        <taxon>Bacteria</taxon>
        <taxon>Bacillati</taxon>
        <taxon>Bacillota</taxon>
        <taxon>Bacilli</taxon>
        <taxon>Bacillales</taxon>
        <taxon>Paenibacillaceae</taxon>
        <taxon>Paenibacillus</taxon>
    </lineage>
</organism>
<proteinExistence type="predicted"/>
<dbReference type="Proteomes" id="UP001527090">
    <property type="component" value="Unassembled WGS sequence"/>
</dbReference>
<dbReference type="RefSeq" id="WP_231515116.1">
    <property type="nucleotide sequence ID" value="NZ_JAMDLY010000021.1"/>
</dbReference>